<proteinExistence type="inferred from homology"/>
<name>A0A6J6STT4_9ZZZZ</name>
<dbReference type="CDD" id="cd02027">
    <property type="entry name" value="APSK"/>
    <property type="match status" value="1"/>
</dbReference>
<dbReference type="NCBIfam" id="TIGR00455">
    <property type="entry name" value="apsK"/>
    <property type="match status" value="1"/>
</dbReference>
<dbReference type="EMBL" id="CAFBMM010000008">
    <property type="protein sequence ID" value="CAB4898686.1"/>
    <property type="molecule type" value="Genomic_DNA"/>
</dbReference>
<keyword evidence="3" id="KW-0808">Transferase</keyword>
<evidence type="ECO:0000256" key="1">
    <source>
        <dbReference type="ARBA" id="ARBA00004678"/>
    </source>
</evidence>
<evidence type="ECO:0000256" key="5">
    <source>
        <dbReference type="ARBA" id="ARBA00022777"/>
    </source>
</evidence>
<dbReference type="GO" id="GO:0000103">
    <property type="term" value="P:sulfate assimilation"/>
    <property type="evidence" value="ECO:0007669"/>
    <property type="project" value="InterPro"/>
</dbReference>
<dbReference type="InterPro" id="IPR059117">
    <property type="entry name" value="APS_kinase_dom"/>
</dbReference>
<dbReference type="Pfam" id="PF01583">
    <property type="entry name" value="APS_kinase"/>
    <property type="match status" value="1"/>
</dbReference>
<evidence type="ECO:0000256" key="3">
    <source>
        <dbReference type="ARBA" id="ARBA00022679"/>
    </source>
</evidence>
<reference evidence="8" key="1">
    <citation type="submission" date="2020-05" db="EMBL/GenBank/DDBJ databases">
        <authorList>
            <person name="Chiriac C."/>
            <person name="Salcher M."/>
            <person name="Ghai R."/>
            <person name="Kavagutti S V."/>
        </authorList>
    </citation>
    <scope>NUCLEOTIDE SEQUENCE</scope>
</reference>
<dbReference type="InterPro" id="IPR027417">
    <property type="entry name" value="P-loop_NTPase"/>
</dbReference>
<keyword evidence="4" id="KW-0547">Nucleotide-binding</keyword>
<dbReference type="PANTHER" id="PTHR11055:SF1">
    <property type="entry name" value="PAPS SYNTHETASE, ISOFORM D"/>
    <property type="match status" value="1"/>
</dbReference>
<evidence type="ECO:0000313" key="8">
    <source>
        <dbReference type="EMBL" id="CAB4738341.1"/>
    </source>
</evidence>
<evidence type="ECO:0000256" key="2">
    <source>
        <dbReference type="ARBA" id="ARBA00012121"/>
    </source>
</evidence>
<evidence type="ECO:0000256" key="4">
    <source>
        <dbReference type="ARBA" id="ARBA00022741"/>
    </source>
</evidence>
<gene>
    <name evidence="8" type="ORF">UFOPK2683_01720</name>
    <name evidence="9" type="ORF">UFOPK3605_00357</name>
    <name evidence="10" type="ORF">UFOPK3897_00182</name>
    <name evidence="11" type="ORF">UFOPK4121_00235</name>
</gene>
<sequence length="201" mass="21517">MVWHDDGVDRSERWATFDGWGATVWCTGLSGSGKSTLAALVAQILTARQTPNYVLDGDNLRHGLNGDLGFSPTDRTENVRRVAETARLFADAGMVALVPVISPYRSGRDHARALHGAANLVFIEVFIDAPLEVCENRDPKGLYAKARAGELPGFTGIDDPYEAPLNPELVIDSAQIAPVDGAKMIVEALVAAGLPPVAKRN</sequence>
<dbReference type="GO" id="GO:0004020">
    <property type="term" value="F:adenylylsulfate kinase activity"/>
    <property type="evidence" value="ECO:0007669"/>
    <property type="project" value="UniProtKB-EC"/>
</dbReference>
<dbReference type="PANTHER" id="PTHR11055">
    <property type="entry name" value="BIFUNCTIONAL 3'-PHOSPHOADENOSINE 5'-PHOSPHOSULFATE SYNTHASE"/>
    <property type="match status" value="1"/>
</dbReference>
<dbReference type="EC" id="2.7.1.25" evidence="2"/>
<keyword evidence="5" id="KW-0418">Kinase</keyword>
<evidence type="ECO:0000256" key="6">
    <source>
        <dbReference type="ARBA" id="ARBA00022840"/>
    </source>
</evidence>
<dbReference type="NCBIfam" id="NF003013">
    <property type="entry name" value="PRK03846.1"/>
    <property type="match status" value="1"/>
</dbReference>
<dbReference type="SUPFAM" id="SSF52540">
    <property type="entry name" value="P-loop containing nucleoside triphosphate hydrolases"/>
    <property type="match status" value="1"/>
</dbReference>
<dbReference type="EMBL" id="CAFBPQ010000003">
    <property type="protein sequence ID" value="CAB5014327.1"/>
    <property type="molecule type" value="Genomic_DNA"/>
</dbReference>
<dbReference type="EMBL" id="CAFBOF010000002">
    <property type="protein sequence ID" value="CAB4968993.1"/>
    <property type="molecule type" value="Genomic_DNA"/>
</dbReference>
<dbReference type="EMBL" id="CAEZYK010000170">
    <property type="protein sequence ID" value="CAB4738341.1"/>
    <property type="molecule type" value="Genomic_DNA"/>
</dbReference>
<dbReference type="AlphaFoldDB" id="A0A6J6STT4"/>
<dbReference type="HAMAP" id="MF_00065">
    <property type="entry name" value="Adenylyl_sulf_kinase"/>
    <property type="match status" value="1"/>
</dbReference>
<keyword evidence="6" id="KW-0067">ATP-binding</keyword>
<organism evidence="8">
    <name type="scientific">freshwater metagenome</name>
    <dbReference type="NCBI Taxonomy" id="449393"/>
    <lineage>
        <taxon>unclassified sequences</taxon>
        <taxon>metagenomes</taxon>
        <taxon>ecological metagenomes</taxon>
    </lineage>
</organism>
<evidence type="ECO:0000313" key="10">
    <source>
        <dbReference type="EMBL" id="CAB4968993.1"/>
    </source>
</evidence>
<evidence type="ECO:0000313" key="9">
    <source>
        <dbReference type="EMBL" id="CAB4898686.1"/>
    </source>
</evidence>
<comment type="pathway">
    <text evidence="1">Sulfur metabolism.</text>
</comment>
<evidence type="ECO:0000313" key="11">
    <source>
        <dbReference type="EMBL" id="CAB5014327.1"/>
    </source>
</evidence>
<dbReference type="InterPro" id="IPR002891">
    <property type="entry name" value="APS"/>
</dbReference>
<evidence type="ECO:0000259" key="7">
    <source>
        <dbReference type="Pfam" id="PF01583"/>
    </source>
</evidence>
<accession>A0A6J6STT4</accession>
<dbReference type="Gene3D" id="3.40.50.300">
    <property type="entry name" value="P-loop containing nucleotide triphosphate hydrolases"/>
    <property type="match status" value="1"/>
</dbReference>
<dbReference type="GO" id="GO:0005524">
    <property type="term" value="F:ATP binding"/>
    <property type="evidence" value="ECO:0007669"/>
    <property type="project" value="UniProtKB-KW"/>
</dbReference>
<protein>
    <recommendedName>
        <fullName evidence="2">adenylyl-sulfate kinase</fullName>
        <ecNumber evidence="2">2.7.1.25</ecNumber>
    </recommendedName>
</protein>
<feature type="domain" description="APS kinase" evidence="7">
    <location>
        <begin position="21"/>
        <end position="172"/>
    </location>
</feature>